<dbReference type="InterPro" id="IPR002159">
    <property type="entry name" value="CD36_fam"/>
</dbReference>
<comment type="similarity">
    <text evidence="2">Belongs to the CD36 family.</text>
</comment>
<proteinExistence type="inferred from homology"/>
<dbReference type="PRINTS" id="PR01609">
    <property type="entry name" value="CD36FAMILY"/>
</dbReference>
<evidence type="ECO:0000256" key="5">
    <source>
        <dbReference type="ARBA" id="ARBA00023136"/>
    </source>
</evidence>
<name>A0ABN7RT42_OIKDI</name>
<dbReference type="PANTHER" id="PTHR11923:SF51">
    <property type="entry name" value="LYSOSOME MEMBRANE PROTEIN 2"/>
    <property type="match status" value="1"/>
</dbReference>
<feature type="transmembrane region" description="Helical" evidence="7">
    <location>
        <begin position="443"/>
        <end position="465"/>
    </location>
</feature>
<evidence type="ECO:0000256" key="4">
    <source>
        <dbReference type="ARBA" id="ARBA00022989"/>
    </source>
</evidence>
<evidence type="ECO:0000256" key="1">
    <source>
        <dbReference type="ARBA" id="ARBA00004370"/>
    </source>
</evidence>
<protein>
    <submittedName>
        <fullName evidence="8">Oidioi.mRNA.OKI2018_I69.PAR.g10313.t1.cds</fullName>
    </submittedName>
</protein>
<evidence type="ECO:0000313" key="9">
    <source>
        <dbReference type="Proteomes" id="UP001158576"/>
    </source>
</evidence>
<dbReference type="Proteomes" id="UP001158576">
    <property type="component" value="Chromosome PAR"/>
</dbReference>
<keyword evidence="4 7" id="KW-1133">Transmembrane helix</keyword>
<dbReference type="PANTHER" id="PTHR11923">
    <property type="entry name" value="SCAVENGER RECEPTOR CLASS B TYPE-1 SR-B1"/>
    <property type="match status" value="1"/>
</dbReference>
<sequence length="499" mass="56724">MRCKKAFVSVCVFSVCFLILSAATYLNKTWDRMIDDVLRVKMTITPENNEILDFWADPPMHSTFDIYVWNVTNSKEVLSNGSKPILEEIGPIRYQNVVARTNVSFTSDQSVIYQNSLAFILDETSPVPENSTIVTLNVPYVIIMKQLDILPKFVRGLIISLMKGNKYDVFMKRTAGEIIWGYEDPILEKLHSLVPSLCPKPGFGWFMDMNNSYSFPFDVETGERGMKNWTYIKSWKGMEKLDIWESAPANSIIGTDGFAVPPSVEKGQELNVFFDATCRSFKLKFVEHATSRTWIFKSDPDTWKSVYDVPENQGYCVDGKCSKHGIINMEKCTEVVQGVSAPIFASQPHFLAGDPSLVADFQGVQPKETLHEFYFLEVDPLTGFMPNVKRRMQLNVGFDRKVLSKKLKLNQSDDQIIFPTVWFEQSVVPKKFFEKQMITSRNLIIFTLNLSTTLFIISVVGLLFSAPLMTSSSAKVTASDNHEYQQVSENSSQETLQEN</sequence>
<evidence type="ECO:0000256" key="7">
    <source>
        <dbReference type="SAM" id="Phobius"/>
    </source>
</evidence>
<dbReference type="Pfam" id="PF01130">
    <property type="entry name" value="CD36"/>
    <property type="match status" value="1"/>
</dbReference>
<keyword evidence="3 7" id="KW-0812">Transmembrane</keyword>
<accession>A0ABN7RT42</accession>
<organism evidence="8 9">
    <name type="scientific">Oikopleura dioica</name>
    <name type="common">Tunicate</name>
    <dbReference type="NCBI Taxonomy" id="34765"/>
    <lineage>
        <taxon>Eukaryota</taxon>
        <taxon>Metazoa</taxon>
        <taxon>Chordata</taxon>
        <taxon>Tunicata</taxon>
        <taxon>Appendicularia</taxon>
        <taxon>Copelata</taxon>
        <taxon>Oikopleuridae</taxon>
        <taxon>Oikopleura</taxon>
    </lineage>
</organism>
<keyword evidence="6" id="KW-0325">Glycoprotein</keyword>
<evidence type="ECO:0000256" key="2">
    <source>
        <dbReference type="ARBA" id="ARBA00010532"/>
    </source>
</evidence>
<keyword evidence="5 7" id="KW-0472">Membrane</keyword>
<comment type="subcellular location">
    <subcellularLocation>
        <location evidence="1">Membrane</location>
    </subcellularLocation>
</comment>
<reference evidence="8 9" key="1">
    <citation type="submission" date="2021-04" db="EMBL/GenBank/DDBJ databases">
        <authorList>
            <person name="Bliznina A."/>
        </authorList>
    </citation>
    <scope>NUCLEOTIDE SEQUENCE [LARGE SCALE GENOMIC DNA]</scope>
</reference>
<evidence type="ECO:0000313" key="8">
    <source>
        <dbReference type="EMBL" id="CAG5083217.1"/>
    </source>
</evidence>
<keyword evidence="9" id="KW-1185">Reference proteome</keyword>
<evidence type="ECO:0000256" key="3">
    <source>
        <dbReference type="ARBA" id="ARBA00022692"/>
    </source>
</evidence>
<dbReference type="EMBL" id="OU015568">
    <property type="protein sequence ID" value="CAG5083217.1"/>
    <property type="molecule type" value="Genomic_DNA"/>
</dbReference>
<evidence type="ECO:0000256" key="6">
    <source>
        <dbReference type="ARBA" id="ARBA00023180"/>
    </source>
</evidence>
<gene>
    <name evidence="8" type="ORF">OKIOD_LOCUS1871</name>
</gene>